<protein>
    <submittedName>
        <fullName evidence="1">Uncharacterized protein</fullName>
    </submittedName>
</protein>
<keyword evidence="2" id="KW-1185">Reference proteome</keyword>
<gene>
    <name evidence="1" type="ORF">KI387_030158</name>
</gene>
<evidence type="ECO:0000313" key="1">
    <source>
        <dbReference type="EMBL" id="KAH9298476.1"/>
    </source>
</evidence>
<dbReference type="EMBL" id="JAHRHJ020000010">
    <property type="protein sequence ID" value="KAH9298476.1"/>
    <property type="molecule type" value="Genomic_DNA"/>
</dbReference>
<reference evidence="1 2" key="1">
    <citation type="journal article" date="2021" name="Nat. Plants">
        <title>The Taxus genome provides insights into paclitaxel biosynthesis.</title>
        <authorList>
            <person name="Xiong X."/>
            <person name="Gou J."/>
            <person name="Liao Q."/>
            <person name="Li Y."/>
            <person name="Zhou Q."/>
            <person name="Bi G."/>
            <person name="Li C."/>
            <person name="Du R."/>
            <person name="Wang X."/>
            <person name="Sun T."/>
            <person name="Guo L."/>
            <person name="Liang H."/>
            <person name="Lu P."/>
            <person name="Wu Y."/>
            <person name="Zhang Z."/>
            <person name="Ro D.K."/>
            <person name="Shang Y."/>
            <person name="Huang S."/>
            <person name="Yan J."/>
        </authorList>
    </citation>
    <scope>NUCLEOTIDE SEQUENCE [LARGE SCALE GENOMIC DNA]</scope>
    <source>
        <strain evidence="1">Ta-2019</strain>
    </source>
</reference>
<comment type="caution">
    <text evidence="1">The sequence shown here is derived from an EMBL/GenBank/DDBJ whole genome shotgun (WGS) entry which is preliminary data.</text>
</comment>
<proteinExistence type="predicted"/>
<dbReference type="SUPFAM" id="SSF56219">
    <property type="entry name" value="DNase I-like"/>
    <property type="match status" value="1"/>
</dbReference>
<dbReference type="InterPro" id="IPR036691">
    <property type="entry name" value="Endo/exonu/phosph_ase_sf"/>
</dbReference>
<dbReference type="AlphaFoldDB" id="A0AA38CBC9"/>
<name>A0AA38CBC9_TAXCH</name>
<dbReference type="Proteomes" id="UP000824469">
    <property type="component" value="Unassembled WGS sequence"/>
</dbReference>
<feature type="non-terminal residue" evidence="1">
    <location>
        <position position="1"/>
    </location>
</feature>
<evidence type="ECO:0000313" key="2">
    <source>
        <dbReference type="Proteomes" id="UP000824469"/>
    </source>
</evidence>
<accession>A0AA38CBC9</accession>
<sequence>MGNLVWSVFFLLGKQSILKFENSEVGKVKILPTHPLISPPRMLEEMKLSSDEAAIIWGSGVKGWKGFFSRSLGASGGLGLLWKERDVKVDLVAQNFHWQLVSVSLCHSHLSFFLFNIYAPFSIQGKKIIWLSLQKDISDIGDNLFLLGVISMPFPLTGIRKE</sequence>
<organism evidence="1 2">
    <name type="scientific">Taxus chinensis</name>
    <name type="common">Chinese yew</name>
    <name type="synonym">Taxus wallichiana var. chinensis</name>
    <dbReference type="NCBI Taxonomy" id="29808"/>
    <lineage>
        <taxon>Eukaryota</taxon>
        <taxon>Viridiplantae</taxon>
        <taxon>Streptophyta</taxon>
        <taxon>Embryophyta</taxon>
        <taxon>Tracheophyta</taxon>
        <taxon>Spermatophyta</taxon>
        <taxon>Pinopsida</taxon>
        <taxon>Pinidae</taxon>
        <taxon>Conifers II</taxon>
        <taxon>Cupressales</taxon>
        <taxon>Taxaceae</taxon>
        <taxon>Taxus</taxon>
    </lineage>
</organism>